<dbReference type="GeneID" id="105361214"/>
<proteinExistence type="predicted"/>
<feature type="region of interest" description="Disordered" evidence="1">
    <location>
        <begin position="449"/>
        <end position="474"/>
    </location>
</feature>
<gene>
    <name evidence="3" type="primary">LOC105361214</name>
</gene>
<protein>
    <submittedName>
        <fullName evidence="3">Uncharacterized protein</fullName>
    </submittedName>
</protein>
<name>A0AAJ6YEK0_9HYME</name>
<dbReference type="AlphaFoldDB" id="A0AAJ6YEK0"/>
<dbReference type="Proteomes" id="UP000695007">
    <property type="component" value="Unplaced"/>
</dbReference>
<accession>A0AAJ6YEK0</accession>
<sequence length="746" mass="85357">MELTEAVQFPKPINECLNNKVIKLPDEEQITQDKSKHFNNKSMEIAEVVPVHKNYLNVNTVNIMPNNQENQDIFMKNLTNNTIIKPSLMTDTIYDKNRQAAINIENKLDETEKEKTNMFLNNSNELTEAVPIHHRIHESENNINKIVCKSTCTSKRLPDKPMELTEFTPIHNVGKFNATNTDNNLQGLLHERTSICNNARMKNNKCSTFHMDSELPRCSIIKNLDASLDKNALCNTLASKIFPVFEQINKNISTLPSERNFIGNTKSDESLKIMKNTSLDKHSEFTTTNRYSRSAENLLYKSTHETNNELNMSVDTSKINHVHPFINETNSDVTKNIQTGKSISAFDSKKENYNPNDDENTKIFLNKSMELTEAIATGDPYLQDNKIKEDLQIDSRNIYHDSSMEMTLGLPSISSQPKHNIHKGNDNALVVKTVQFSYDRLDTLRNTLEASPELEDDRSDNVNSNKKNASCQQVERDSIQVFHDISMEDTLGPTILTNSTNNLTKLNHYTNQSILSSNIDMMSNSINGSKNFNKENNYEPSIRYSNREESFHRITSDELNTLCASMNLPTLRCSRSESVQNNYISLYNDASVHRNSFKNNTNFQQQPTHTSNTFSEEKEDFNNRIGACESFNKGSNFQVFCDADSGERDKNFSAIQTNPVDNCVKGKNFDYEKYQQRCDKVTVYHDDSIEMRKNLESPNKSVYRNNVSDYVSSVNPSIKIANNFHNINNESNRKSIKKSDMCCKLY</sequence>
<dbReference type="RefSeq" id="XP_011496625.1">
    <property type="nucleotide sequence ID" value="XM_011498323.1"/>
</dbReference>
<organism evidence="2 3">
    <name type="scientific">Ceratosolen solmsi marchali</name>
    <dbReference type="NCBI Taxonomy" id="326594"/>
    <lineage>
        <taxon>Eukaryota</taxon>
        <taxon>Metazoa</taxon>
        <taxon>Ecdysozoa</taxon>
        <taxon>Arthropoda</taxon>
        <taxon>Hexapoda</taxon>
        <taxon>Insecta</taxon>
        <taxon>Pterygota</taxon>
        <taxon>Neoptera</taxon>
        <taxon>Endopterygota</taxon>
        <taxon>Hymenoptera</taxon>
        <taxon>Apocrita</taxon>
        <taxon>Proctotrupomorpha</taxon>
        <taxon>Chalcidoidea</taxon>
        <taxon>Agaonidae</taxon>
        <taxon>Agaoninae</taxon>
        <taxon>Ceratosolen</taxon>
    </lineage>
</organism>
<dbReference type="KEGG" id="csol:105361214"/>
<evidence type="ECO:0000313" key="3">
    <source>
        <dbReference type="RefSeq" id="XP_011496625.1"/>
    </source>
</evidence>
<reference evidence="3" key="1">
    <citation type="submission" date="2025-08" db="UniProtKB">
        <authorList>
            <consortium name="RefSeq"/>
        </authorList>
    </citation>
    <scope>IDENTIFICATION</scope>
</reference>
<evidence type="ECO:0000256" key="1">
    <source>
        <dbReference type="SAM" id="MobiDB-lite"/>
    </source>
</evidence>
<keyword evidence="2" id="KW-1185">Reference proteome</keyword>
<feature type="compositionally biased region" description="Polar residues" evidence="1">
    <location>
        <begin position="461"/>
        <end position="473"/>
    </location>
</feature>
<evidence type="ECO:0000313" key="2">
    <source>
        <dbReference type="Proteomes" id="UP000695007"/>
    </source>
</evidence>